<reference evidence="1 2" key="1">
    <citation type="submission" date="2017-07" db="EMBL/GenBank/DDBJ databases">
        <title>The complete genome sequence of Bacillus mesonae strain H20-5, an efficient strain improving plant abiotic stress resistance.</title>
        <authorList>
            <person name="Kim S.Y."/>
            <person name="Song H."/>
            <person name="Sang M.K."/>
            <person name="Weon H.-Y."/>
            <person name="Song J."/>
        </authorList>
    </citation>
    <scope>NUCLEOTIDE SEQUENCE [LARGE SCALE GENOMIC DNA]</scope>
    <source>
        <strain evidence="1 2">H20-5</strain>
    </source>
</reference>
<dbReference type="EMBL" id="CP022572">
    <property type="protein sequence ID" value="AZU61210.1"/>
    <property type="molecule type" value="Genomic_DNA"/>
</dbReference>
<organism evidence="1 2">
    <name type="scientific">Neobacillus mesonae</name>
    <dbReference type="NCBI Taxonomy" id="1193713"/>
    <lineage>
        <taxon>Bacteria</taxon>
        <taxon>Bacillati</taxon>
        <taxon>Bacillota</taxon>
        <taxon>Bacilli</taxon>
        <taxon>Bacillales</taxon>
        <taxon>Bacillaceae</taxon>
        <taxon>Neobacillus</taxon>
    </lineage>
</organism>
<evidence type="ECO:0000313" key="1">
    <source>
        <dbReference type="EMBL" id="AZU61210.1"/>
    </source>
</evidence>
<gene>
    <name evidence="1" type="ORF">CHR53_08020</name>
</gene>
<dbReference type="Proteomes" id="UP000282892">
    <property type="component" value="Chromosome"/>
</dbReference>
<dbReference type="AlphaFoldDB" id="A0A3Q9QVF2"/>
<dbReference type="RefSeq" id="WP_127486058.1">
    <property type="nucleotide sequence ID" value="NZ_CP022572.1"/>
</dbReference>
<dbReference type="Pfam" id="PF10970">
    <property type="entry name" value="GerPE"/>
    <property type="match status" value="1"/>
</dbReference>
<dbReference type="OrthoDB" id="2599887at2"/>
<evidence type="ECO:0000313" key="2">
    <source>
        <dbReference type="Proteomes" id="UP000282892"/>
    </source>
</evidence>
<accession>A0A3Q9QVF2</accession>
<protein>
    <submittedName>
        <fullName evidence="1">Spore gernimation protein</fullName>
    </submittedName>
</protein>
<dbReference type="InterPro" id="IPR024496">
    <property type="entry name" value="Spore_germ_GerPE"/>
</dbReference>
<dbReference type="KEGG" id="nmk:CHR53_08020"/>
<sequence>MLTRISSVDHVKSKEVVFSSTFQIGDSSIINAFSRALAVQREAEIFFGDEGNFPSYPVFKKPLTLPIIDEPINMVRHNLSPIIKVNNISLNAVAFSSVLHVGNSKNISLEARIKHIRQLLPERH</sequence>
<proteinExistence type="predicted"/>
<keyword evidence="2" id="KW-1185">Reference proteome</keyword>
<dbReference type="STRING" id="1193713.GCA_001636315_04044"/>
<name>A0A3Q9QVF2_9BACI</name>